<dbReference type="RefSeq" id="WP_338151609.1">
    <property type="nucleotide sequence ID" value="NZ_AOCG01000004.1"/>
</dbReference>
<name>W7AZY9_9LIST</name>
<reference evidence="1 2" key="1">
    <citation type="journal article" date="2014" name="Int. J. Syst. Evol. Microbiol.">
        <title>Listeria floridensis sp. nov., Listeria aquatica sp. nov., Listeria cornellensis sp. nov., Listeria riparia sp. nov. and Listeria grandensis sp. nov., from agricultural and natural environments.</title>
        <authorList>
            <person name="den Bakker H.C."/>
            <person name="Warchocki S."/>
            <person name="Wright E.M."/>
            <person name="Allred A.F."/>
            <person name="Ahlstrom C."/>
            <person name="Manuel C.S."/>
            <person name="Stasiewicz M.J."/>
            <person name="Burrell A."/>
            <person name="Roof S."/>
            <person name="Strawn L."/>
            <person name="Fortes E.D."/>
            <person name="Nightingale K.K."/>
            <person name="Kephart D."/>
            <person name="Wiedmann M."/>
        </authorList>
    </citation>
    <scope>NUCLEOTIDE SEQUENCE [LARGE SCALE GENOMIC DNA]</scope>
    <source>
        <strain evidence="1 2">FSL S10-1188</strain>
    </source>
</reference>
<evidence type="ECO:0000313" key="2">
    <source>
        <dbReference type="Proteomes" id="UP000019246"/>
    </source>
</evidence>
<dbReference type="AlphaFoldDB" id="W7AZY9"/>
<sequence length="221" mass="24883">MKNKYKTDVKVNNVVPARSAAVVMVEAEKPIQFHTSVIVGFDMRKKELDPSPNVWSEEGNVEGAIVSGLYAKAYKQEFEKLNSVSKQLASEYSFNGINQIAIEKTHASGYEQKYFFVSVSSLDFPKVYQAYIENTAIDPATLQKLFTEVEDFRNKIDIPLTYFNNKKGLPEQNIVDDMGEELKKISGLPKGTYSISVYKNFIVDRVGLPNGDSTDSEEIQK</sequence>
<dbReference type="PATRIC" id="fig|1265818.5.peg.813"/>
<organism evidence="1 2">
    <name type="scientific">Listeria aquatica FSL S10-1188</name>
    <dbReference type="NCBI Taxonomy" id="1265818"/>
    <lineage>
        <taxon>Bacteria</taxon>
        <taxon>Bacillati</taxon>
        <taxon>Bacillota</taxon>
        <taxon>Bacilli</taxon>
        <taxon>Bacillales</taxon>
        <taxon>Listeriaceae</taxon>
        <taxon>Listeria</taxon>
    </lineage>
</organism>
<dbReference type="EMBL" id="AOCG01000004">
    <property type="protein sequence ID" value="EUJ20574.1"/>
    <property type="molecule type" value="Genomic_DNA"/>
</dbReference>
<dbReference type="Proteomes" id="UP000019246">
    <property type="component" value="Unassembled WGS sequence"/>
</dbReference>
<accession>W7AZY9</accession>
<proteinExistence type="predicted"/>
<dbReference type="STRING" id="1265818.MAQA_04066"/>
<keyword evidence="2" id="KW-1185">Reference proteome</keyword>
<protein>
    <submittedName>
        <fullName evidence="1">Uncharacterized protein</fullName>
    </submittedName>
</protein>
<comment type="caution">
    <text evidence="1">The sequence shown here is derived from an EMBL/GenBank/DDBJ whole genome shotgun (WGS) entry which is preliminary data.</text>
</comment>
<gene>
    <name evidence="1" type="ORF">MAQA_04066</name>
</gene>
<dbReference type="Pfam" id="PF07901">
    <property type="entry name" value="DUF1672"/>
    <property type="match status" value="1"/>
</dbReference>
<dbReference type="InterPro" id="IPR012873">
    <property type="entry name" value="DUF1672"/>
</dbReference>
<evidence type="ECO:0000313" key="1">
    <source>
        <dbReference type="EMBL" id="EUJ20574.1"/>
    </source>
</evidence>